<comment type="caution">
    <text evidence="1">The sequence shown here is derived from an EMBL/GenBank/DDBJ whole genome shotgun (WGS) entry which is preliminary data.</text>
</comment>
<organism evidence="1 2">
    <name type="scientific">Kibdelosporangium lantanae</name>
    <dbReference type="NCBI Taxonomy" id="1497396"/>
    <lineage>
        <taxon>Bacteria</taxon>
        <taxon>Bacillati</taxon>
        <taxon>Actinomycetota</taxon>
        <taxon>Actinomycetes</taxon>
        <taxon>Pseudonocardiales</taxon>
        <taxon>Pseudonocardiaceae</taxon>
        <taxon>Kibdelosporangium</taxon>
    </lineage>
</organism>
<dbReference type="EC" id="2.1.1.-" evidence="1"/>
<dbReference type="Gene3D" id="3.40.50.150">
    <property type="entry name" value="Vaccinia Virus protein VP39"/>
    <property type="match status" value="1"/>
</dbReference>
<keyword evidence="1" id="KW-0808">Transferase</keyword>
<gene>
    <name evidence="1" type="ORF">ACFQ1S_23565</name>
</gene>
<dbReference type="GO" id="GO:0032259">
    <property type="term" value="P:methylation"/>
    <property type="evidence" value="ECO:0007669"/>
    <property type="project" value="UniProtKB-KW"/>
</dbReference>
<dbReference type="InterPro" id="IPR006764">
    <property type="entry name" value="SAM_dep_MeTrfase_SAV2177_type"/>
</dbReference>
<dbReference type="Pfam" id="PF04672">
    <property type="entry name" value="Methyltransf_19"/>
    <property type="match status" value="1"/>
</dbReference>
<dbReference type="Proteomes" id="UP001597045">
    <property type="component" value="Unassembled WGS sequence"/>
</dbReference>
<dbReference type="GO" id="GO:0008168">
    <property type="term" value="F:methyltransferase activity"/>
    <property type="evidence" value="ECO:0007669"/>
    <property type="project" value="UniProtKB-KW"/>
</dbReference>
<dbReference type="InterPro" id="IPR029063">
    <property type="entry name" value="SAM-dependent_MTases_sf"/>
</dbReference>
<keyword evidence="1" id="KW-0489">Methyltransferase</keyword>
<reference evidence="2" key="1">
    <citation type="journal article" date="2019" name="Int. J. Syst. Evol. Microbiol.">
        <title>The Global Catalogue of Microorganisms (GCM) 10K type strain sequencing project: providing services to taxonomists for standard genome sequencing and annotation.</title>
        <authorList>
            <consortium name="The Broad Institute Genomics Platform"/>
            <consortium name="The Broad Institute Genome Sequencing Center for Infectious Disease"/>
            <person name="Wu L."/>
            <person name="Ma J."/>
        </authorList>
    </citation>
    <scope>NUCLEOTIDE SEQUENCE [LARGE SCALE GENOMIC DNA]</scope>
    <source>
        <strain evidence="2">JCM 31486</strain>
    </source>
</reference>
<proteinExistence type="predicted"/>
<evidence type="ECO:0000313" key="2">
    <source>
        <dbReference type="Proteomes" id="UP001597045"/>
    </source>
</evidence>
<accession>A0ABW3MC08</accession>
<dbReference type="EMBL" id="JBHTIS010001514">
    <property type="protein sequence ID" value="MFD1048301.1"/>
    <property type="molecule type" value="Genomic_DNA"/>
</dbReference>
<sequence length="206" mass="22747">MRTDDHSSDDPVADPGTNIARVYNALLGGKDNFESDRAVADQLVDAAPHFQALSWDNRQFLIRASRFLAGQAGIDQFLDFGPCLPVGENSHEVVLRLNSNASVVYVGMDQLVLAHSRALVADNDRTHVVEIDWRTPGNVVNDATLRRYLNFTEPVAFCHVGTMMHVGDETVKTHVSRVLAKLGLRDRVHAVAYAHVNGLVQPRKPD</sequence>
<evidence type="ECO:0000313" key="1">
    <source>
        <dbReference type="EMBL" id="MFD1048301.1"/>
    </source>
</evidence>
<dbReference type="SUPFAM" id="SSF53335">
    <property type="entry name" value="S-adenosyl-L-methionine-dependent methyltransferases"/>
    <property type="match status" value="1"/>
</dbReference>
<name>A0ABW3MC08_9PSEU</name>
<protein>
    <submittedName>
        <fullName evidence="1">SAM-dependent methyltransferase</fullName>
        <ecNumber evidence="1">2.1.1.-</ecNumber>
    </submittedName>
</protein>
<keyword evidence="2" id="KW-1185">Reference proteome</keyword>